<dbReference type="InterPro" id="IPR000157">
    <property type="entry name" value="TIR_dom"/>
</dbReference>
<reference evidence="7" key="1">
    <citation type="journal article" date="2018" name="Nat. Plants">
        <title>Whole-genome landscape of Medicago truncatula symbiotic genes.</title>
        <authorList>
            <person name="Pecrix Y."/>
            <person name="Staton S.E."/>
            <person name="Sallet E."/>
            <person name="Lelandais-Briere C."/>
            <person name="Moreau S."/>
            <person name="Carrere S."/>
            <person name="Blein T."/>
            <person name="Jardinaud M.F."/>
            <person name="Latrasse D."/>
            <person name="Zouine M."/>
            <person name="Zahm M."/>
            <person name="Kreplak J."/>
            <person name="Mayjonade B."/>
            <person name="Satge C."/>
            <person name="Perez M."/>
            <person name="Cauet S."/>
            <person name="Marande W."/>
            <person name="Chantry-Darmon C."/>
            <person name="Lopez-Roques C."/>
            <person name="Bouchez O."/>
            <person name="Berard A."/>
            <person name="Debelle F."/>
            <person name="Munos S."/>
            <person name="Bendahmane A."/>
            <person name="Berges H."/>
            <person name="Niebel A."/>
            <person name="Buitink J."/>
            <person name="Frugier F."/>
            <person name="Benhamed M."/>
            <person name="Crespi M."/>
            <person name="Gouzy J."/>
            <person name="Gamas P."/>
        </authorList>
    </citation>
    <scope>NUCLEOTIDE SEQUENCE [LARGE SCALE GENOMIC DNA]</scope>
    <source>
        <strain evidence="7">cv. Jemalong A17</strain>
    </source>
</reference>
<dbReference type="GO" id="GO:0007165">
    <property type="term" value="P:signal transduction"/>
    <property type="evidence" value="ECO:0007669"/>
    <property type="project" value="InterPro"/>
</dbReference>
<dbReference type="GO" id="GO:0006952">
    <property type="term" value="P:defense response"/>
    <property type="evidence" value="ECO:0007669"/>
    <property type="project" value="UniProtKB-KW"/>
</dbReference>
<dbReference type="InterPro" id="IPR044974">
    <property type="entry name" value="Disease_R_plants"/>
</dbReference>
<name>A0A396HGY3_MEDTR</name>
<dbReference type="InterPro" id="IPR035897">
    <property type="entry name" value="Toll_tir_struct_dom_sf"/>
</dbReference>
<dbReference type="InterPro" id="IPR042197">
    <property type="entry name" value="Apaf_helical"/>
</dbReference>
<evidence type="ECO:0000313" key="7">
    <source>
        <dbReference type="Proteomes" id="UP000265566"/>
    </source>
</evidence>
<keyword evidence="2" id="KW-0677">Repeat</keyword>
<dbReference type="Gene3D" id="3.80.10.10">
    <property type="entry name" value="Ribonuclease Inhibitor"/>
    <property type="match status" value="3"/>
</dbReference>
<dbReference type="PRINTS" id="PR00364">
    <property type="entry name" value="DISEASERSIST"/>
</dbReference>
<dbReference type="Gramene" id="rna37296">
    <property type="protein sequence ID" value="RHN52602.1"/>
    <property type="gene ID" value="gene37296"/>
</dbReference>
<gene>
    <name evidence="6" type="ORF">MtrunA17_Chr6g0482321</name>
</gene>
<dbReference type="PANTHER" id="PTHR11017:SF431">
    <property type="entry name" value="ADP-RIBOSYL CYCLASE_CYCLIC ADP-RIBOSE HYDROLASE"/>
    <property type="match status" value="1"/>
</dbReference>
<dbReference type="AlphaFoldDB" id="A0A396HGY3"/>
<accession>A0A396HGY3</accession>
<protein>
    <submittedName>
        <fullName evidence="6">Putative TIR domain, winged helix-turn-helix DNA-binding domain-containing protein</fullName>
    </submittedName>
</protein>
<keyword evidence="1" id="KW-0433">Leucine-rich repeat</keyword>
<dbReference type="InterPro" id="IPR027417">
    <property type="entry name" value="P-loop_NTPase"/>
</dbReference>
<dbReference type="Pfam" id="PF01582">
    <property type="entry name" value="TIR"/>
    <property type="match status" value="1"/>
</dbReference>
<feature type="domain" description="TIR" evidence="5">
    <location>
        <begin position="10"/>
        <end position="176"/>
    </location>
</feature>
<dbReference type="FunFam" id="3.40.50.10140:FF:000007">
    <property type="entry name" value="Disease resistance protein (TIR-NBS-LRR class)"/>
    <property type="match status" value="1"/>
</dbReference>
<keyword evidence="4" id="KW-0520">NAD</keyword>
<dbReference type="InterPro" id="IPR058192">
    <property type="entry name" value="WHD_ROQ1-like"/>
</dbReference>
<dbReference type="Proteomes" id="UP000265566">
    <property type="component" value="Chromosome 6"/>
</dbReference>
<comment type="caution">
    <text evidence="6">The sequence shown here is derived from an EMBL/GenBank/DDBJ whole genome shotgun (WGS) entry which is preliminary data.</text>
</comment>
<dbReference type="GO" id="GO:0043531">
    <property type="term" value="F:ADP binding"/>
    <property type="evidence" value="ECO:0007669"/>
    <property type="project" value="InterPro"/>
</dbReference>
<evidence type="ECO:0000256" key="3">
    <source>
        <dbReference type="ARBA" id="ARBA00022821"/>
    </source>
</evidence>
<dbReference type="SUPFAM" id="SSF52540">
    <property type="entry name" value="P-loop containing nucleoside triphosphate hydrolases"/>
    <property type="match status" value="1"/>
</dbReference>
<keyword evidence="6" id="KW-0238">DNA-binding</keyword>
<dbReference type="InterPro" id="IPR036390">
    <property type="entry name" value="WH_DNA-bd_sf"/>
</dbReference>
<evidence type="ECO:0000313" key="6">
    <source>
        <dbReference type="EMBL" id="RHN52602.1"/>
    </source>
</evidence>
<dbReference type="InterPro" id="IPR002182">
    <property type="entry name" value="NB-ARC"/>
</dbReference>
<dbReference type="SMART" id="SM00255">
    <property type="entry name" value="TIR"/>
    <property type="match status" value="1"/>
</dbReference>
<evidence type="ECO:0000256" key="1">
    <source>
        <dbReference type="ARBA" id="ARBA00022614"/>
    </source>
</evidence>
<dbReference type="Pfam" id="PF00931">
    <property type="entry name" value="NB-ARC"/>
    <property type="match status" value="1"/>
</dbReference>
<dbReference type="SUPFAM" id="SSF46785">
    <property type="entry name" value="Winged helix' DNA-binding domain"/>
    <property type="match status" value="1"/>
</dbReference>
<dbReference type="Gene3D" id="1.10.8.430">
    <property type="entry name" value="Helical domain of apoptotic protease-activating factors"/>
    <property type="match status" value="1"/>
</dbReference>
<keyword evidence="3" id="KW-0611">Plant defense</keyword>
<dbReference type="GO" id="GO:0003677">
    <property type="term" value="F:DNA binding"/>
    <property type="evidence" value="ECO:0007669"/>
    <property type="project" value="UniProtKB-KW"/>
</dbReference>
<dbReference type="EMBL" id="PSQE01000006">
    <property type="protein sequence ID" value="RHN52602.1"/>
    <property type="molecule type" value="Genomic_DNA"/>
</dbReference>
<evidence type="ECO:0000259" key="5">
    <source>
        <dbReference type="PROSITE" id="PS50104"/>
    </source>
</evidence>
<dbReference type="Gene3D" id="3.40.50.10140">
    <property type="entry name" value="Toll/interleukin-1 receptor homology (TIR) domain"/>
    <property type="match status" value="1"/>
</dbReference>
<dbReference type="Gene3D" id="3.40.50.300">
    <property type="entry name" value="P-loop containing nucleotide triphosphate hydrolases"/>
    <property type="match status" value="1"/>
</dbReference>
<dbReference type="PANTHER" id="PTHR11017">
    <property type="entry name" value="LEUCINE-RICH REPEAT-CONTAINING PROTEIN"/>
    <property type="match status" value="1"/>
</dbReference>
<proteinExistence type="predicted"/>
<dbReference type="PROSITE" id="PS50104">
    <property type="entry name" value="TIR"/>
    <property type="match status" value="1"/>
</dbReference>
<dbReference type="InterPro" id="IPR032675">
    <property type="entry name" value="LRR_dom_sf"/>
</dbReference>
<organism evidence="6 7">
    <name type="scientific">Medicago truncatula</name>
    <name type="common">Barrel medic</name>
    <name type="synonym">Medicago tribuloides</name>
    <dbReference type="NCBI Taxonomy" id="3880"/>
    <lineage>
        <taxon>Eukaryota</taxon>
        <taxon>Viridiplantae</taxon>
        <taxon>Streptophyta</taxon>
        <taxon>Embryophyta</taxon>
        <taxon>Tracheophyta</taxon>
        <taxon>Spermatophyta</taxon>
        <taxon>Magnoliopsida</taxon>
        <taxon>eudicotyledons</taxon>
        <taxon>Gunneridae</taxon>
        <taxon>Pentapetalae</taxon>
        <taxon>rosids</taxon>
        <taxon>fabids</taxon>
        <taxon>Fabales</taxon>
        <taxon>Fabaceae</taxon>
        <taxon>Papilionoideae</taxon>
        <taxon>50 kb inversion clade</taxon>
        <taxon>NPAAA clade</taxon>
        <taxon>Hologalegina</taxon>
        <taxon>IRL clade</taxon>
        <taxon>Trifolieae</taxon>
        <taxon>Medicago</taxon>
    </lineage>
</organism>
<evidence type="ECO:0000256" key="2">
    <source>
        <dbReference type="ARBA" id="ARBA00022737"/>
    </source>
</evidence>
<dbReference type="SUPFAM" id="SSF52200">
    <property type="entry name" value="Toll/Interleukin receptor TIR domain"/>
    <property type="match status" value="1"/>
</dbReference>
<dbReference type="SUPFAM" id="SSF52058">
    <property type="entry name" value="L domain-like"/>
    <property type="match status" value="2"/>
</dbReference>
<dbReference type="Pfam" id="PF23282">
    <property type="entry name" value="WHD_ROQ1"/>
    <property type="match status" value="1"/>
</dbReference>
<evidence type="ECO:0000256" key="4">
    <source>
        <dbReference type="ARBA" id="ARBA00023027"/>
    </source>
</evidence>
<sequence length="1151" mass="130720">MASLTVTCRFKYDVFLSFRGEDTRHGFTGNLWKALDDKGVRTFMDDENLQKGDEITPSLIKAIEDSQIAIVVLSKNYASSSFCLQELSKILDTMKDKVGRFVMPVFYKVDPSDVRKLKGTYGDAMDKLGEASSSSHNKWKDSLHQVANLSGFPYEKRDGYVHEFIEKIVEEVLRNIKPVALPAGDFLVGVEHQKQHVTLLLNVGSDDSIHKVGILGIGGIGKTTLALEVYNSIVSQFECSCFLEKVRENSDKNGLIYLQKILLSHIFGEKNTEITSVGEGISILKKRLPEKKVLLLLDDVDKKEQLKAIAGSSNWFRKGSRVIITTRYKNLLISSGVERIYEVKGLNDEDAFDLVGWKTLKNDCSPRYKDVLLEQKYGRESDANKLRRLKDLKNDEGYANVLKRVVAYASGHPLALEVIGSHFSNKTIEQCNDALDRYKRVPHNMIQTTLQLSYDSLQEEEKIVFLDIACCFKGWKLTMVEGILHAHHGHTMKDQINVLVEKYLIKINESGNVTLHDLVEDMGKEIVRQEAPEDPGKRSRLWFSEDIIQVLEENTGTSKIEMIHFDGVIEVQWDGEAFKKMENLKTLIFSNDVFFSENPKHLPNSLRVLECRNHMCPFKWEGFLTMKFQNMRVLKLYYSDGLTQIPDISGLPNLEEFSIQNYGKLFTIDESVGSLRKLKILRVISCTEIHSLPSLMLPSLEELDLSYCINLESFSHVVDGFGDKLRTMSVRGCFKLKSIPPLKLDSLETMDLSCCFRLESFPLVVDGILGKIKTLNVESCHNLRSIPPLKLDSLEKLDISYCGSLESFPQVEGRFLGKLKTLNVKSCRIMISIPTLMLSLLEELDLSYCLNLENFPLVVDGFLGKLKTLSAKSCRNLRSIPSLKLDLLETLDLSNCVSLESLPLVVDGFLGKLKTLLVTNCHNLKSIPPLKCDALETLDLSCCYSLQSFSLVADRLWKLVLDDCKELQEIKVIPPCLRMLSAVNCTSLTSSCTSKLLNQELHKAGNTWFCLPRVPKIPEWFDHKYEAGLSISFWFRNKFPAIALCVVSPLTWDGSRRHSIRVIINGNTFIYTDGLKMGTKSPLNMYHLHLFHMKMENFNDNMEKVLFENMWNHAEVDFGLPFQKSGIHVSKEKSNMKDIRFTNPEVDFILL</sequence>